<dbReference type="CDD" id="cd00569">
    <property type="entry name" value="HTH_Hin_like"/>
    <property type="match status" value="1"/>
</dbReference>
<reference evidence="4" key="1">
    <citation type="submission" date="2018-05" db="EMBL/GenBank/DDBJ databases">
        <authorList>
            <person name="Li Y."/>
        </authorList>
    </citation>
    <scope>NUCLEOTIDE SEQUENCE [LARGE SCALE GENOMIC DNA]</scope>
    <source>
        <strain evidence="4">sk1b4</strain>
    </source>
</reference>
<dbReference type="GO" id="GO:0003677">
    <property type="term" value="F:DNA binding"/>
    <property type="evidence" value="ECO:0007669"/>
    <property type="project" value="InterPro"/>
</dbReference>
<dbReference type="SUPFAM" id="SSF46689">
    <property type="entry name" value="Homeodomain-like"/>
    <property type="match status" value="1"/>
</dbReference>
<keyword evidence="4" id="KW-1185">Reference proteome</keyword>
<dbReference type="GO" id="GO:0000150">
    <property type="term" value="F:DNA strand exchange activity"/>
    <property type="evidence" value="ECO:0007669"/>
    <property type="project" value="InterPro"/>
</dbReference>
<dbReference type="Pfam" id="PF00239">
    <property type="entry name" value="Resolvase"/>
    <property type="match status" value="1"/>
</dbReference>
<comment type="similarity">
    <text evidence="1">Belongs to the site-specific recombinase resolvase family.</text>
</comment>
<evidence type="ECO:0000313" key="4">
    <source>
        <dbReference type="Proteomes" id="UP000245283"/>
    </source>
</evidence>
<dbReference type="PROSITE" id="PS51736">
    <property type="entry name" value="RECOMBINASES_3"/>
    <property type="match status" value="1"/>
</dbReference>
<comment type="caution">
    <text evidence="3">The sequence shown here is derived from an EMBL/GenBank/DDBJ whole genome shotgun (WGS) entry which is preliminary data.</text>
</comment>
<accession>A0A2V1KBJ5</accession>
<feature type="domain" description="Resolvase/invertase-type recombinase catalytic" evidence="2">
    <location>
        <begin position="1"/>
        <end position="32"/>
    </location>
</feature>
<sequence length="80" mass="8995">MMFQIVGAFGEYERSLIRDRTREGLVAAQSRGARIGRPPALSQEQAATVRQLRNEGRTIASIARVFGVSRRTIQRELSSY</sequence>
<dbReference type="EMBL" id="QETB01000001">
    <property type="protein sequence ID" value="PWF27101.1"/>
    <property type="molecule type" value="Genomic_DNA"/>
</dbReference>
<organism evidence="3 4">
    <name type="scientific">Ancrocorticia populi</name>
    <dbReference type="NCBI Taxonomy" id="2175228"/>
    <lineage>
        <taxon>Bacteria</taxon>
        <taxon>Bacillati</taxon>
        <taxon>Actinomycetota</taxon>
        <taxon>Actinomycetes</taxon>
        <taxon>Actinomycetales</taxon>
        <taxon>Actinomycetaceae</taxon>
        <taxon>Ancrocorticia</taxon>
    </lineage>
</organism>
<dbReference type="InterPro" id="IPR009057">
    <property type="entry name" value="Homeodomain-like_sf"/>
</dbReference>
<dbReference type="Proteomes" id="UP000245283">
    <property type="component" value="Unassembled WGS sequence"/>
</dbReference>
<dbReference type="Pfam" id="PF02796">
    <property type="entry name" value="HTH_7"/>
    <property type="match status" value="1"/>
</dbReference>
<dbReference type="AlphaFoldDB" id="A0A2V1KBJ5"/>
<evidence type="ECO:0000313" key="3">
    <source>
        <dbReference type="EMBL" id="PWF27101.1"/>
    </source>
</evidence>
<dbReference type="Gene3D" id="1.10.10.60">
    <property type="entry name" value="Homeodomain-like"/>
    <property type="match status" value="1"/>
</dbReference>
<dbReference type="InterPro" id="IPR006119">
    <property type="entry name" value="Resolv_N"/>
</dbReference>
<gene>
    <name evidence="3" type="ORF">DD236_01460</name>
</gene>
<evidence type="ECO:0000256" key="1">
    <source>
        <dbReference type="ARBA" id="ARBA00009913"/>
    </source>
</evidence>
<dbReference type="InterPro" id="IPR006120">
    <property type="entry name" value="Resolvase_HTH_dom"/>
</dbReference>
<evidence type="ECO:0000259" key="2">
    <source>
        <dbReference type="PROSITE" id="PS51736"/>
    </source>
</evidence>
<protein>
    <recommendedName>
        <fullName evidence="2">Resolvase/invertase-type recombinase catalytic domain-containing protein</fullName>
    </recommendedName>
</protein>
<proteinExistence type="inferred from homology"/>
<dbReference type="InterPro" id="IPR036162">
    <property type="entry name" value="Resolvase-like_N_sf"/>
</dbReference>
<dbReference type="SUPFAM" id="SSF53041">
    <property type="entry name" value="Resolvase-like"/>
    <property type="match status" value="1"/>
</dbReference>
<dbReference type="OrthoDB" id="128993at2"/>
<name>A0A2V1KBJ5_9ACTO</name>